<evidence type="ECO:0000256" key="2">
    <source>
        <dbReference type="ARBA" id="ARBA00022517"/>
    </source>
</evidence>
<keyword evidence="2 5" id="KW-0690">Ribosome biogenesis</keyword>
<reference evidence="7 8" key="1">
    <citation type="submission" date="2019-03" db="EMBL/GenBank/DDBJ databases">
        <title>Diversity of the mouse oral microbiome.</title>
        <authorList>
            <person name="Joseph S."/>
            <person name="Aduse-Opoku J."/>
            <person name="Curtis M."/>
            <person name="Wade W."/>
            <person name="Hashim A."/>
        </authorList>
    </citation>
    <scope>NUCLEOTIDE SEQUENCE [LARGE SCALE GENOMIC DNA]</scope>
    <source>
        <strain evidence="7 8">P1012</strain>
    </source>
</reference>
<feature type="domain" description="YqgF/RNase H-like" evidence="6">
    <location>
        <begin position="7"/>
        <end position="105"/>
    </location>
</feature>
<evidence type="ECO:0000259" key="6">
    <source>
        <dbReference type="SMART" id="SM00732"/>
    </source>
</evidence>
<gene>
    <name evidence="7" type="primary">ruvX</name>
    <name evidence="7" type="ORF">E4U02_02965</name>
</gene>
<accession>A0A4Y9FX36</accession>
<dbReference type="SUPFAM" id="SSF53098">
    <property type="entry name" value="Ribonuclease H-like"/>
    <property type="match status" value="1"/>
</dbReference>
<dbReference type="GO" id="GO:0005829">
    <property type="term" value="C:cytosol"/>
    <property type="evidence" value="ECO:0007669"/>
    <property type="project" value="TreeGrafter"/>
</dbReference>
<dbReference type="NCBIfam" id="TIGR00250">
    <property type="entry name" value="RNAse_H_YqgF"/>
    <property type="match status" value="1"/>
</dbReference>
<evidence type="ECO:0000256" key="3">
    <source>
        <dbReference type="ARBA" id="ARBA00022722"/>
    </source>
</evidence>
<dbReference type="CDD" id="cd16964">
    <property type="entry name" value="YqgF"/>
    <property type="match status" value="1"/>
</dbReference>
<comment type="similarity">
    <text evidence="5">Belongs to the YqgF HJR family.</text>
</comment>
<dbReference type="HAMAP" id="MF_00651">
    <property type="entry name" value="Nuclease_YqgF"/>
    <property type="match status" value="1"/>
</dbReference>
<evidence type="ECO:0000313" key="7">
    <source>
        <dbReference type="EMBL" id="TFU33913.1"/>
    </source>
</evidence>
<sequence>MTGFRRGVRLGVDVGKARIGVARCDPDGMLAVPVETVPRDERSIARLVELAGEYEPLEFIVGLPLNMRGEDTLSTADAREFAAQLAAAQDAPVRLVDERLSTVSAHSALRQSGRTQRGSRSIVDQVAAVVLLQHAIDSEKRTGAAAGNPAGIPEE</sequence>
<keyword evidence="1 5" id="KW-0963">Cytoplasm</keyword>
<evidence type="ECO:0000256" key="1">
    <source>
        <dbReference type="ARBA" id="ARBA00022490"/>
    </source>
</evidence>
<keyword evidence="8" id="KW-1185">Reference proteome</keyword>
<protein>
    <recommendedName>
        <fullName evidence="5">Putative pre-16S rRNA nuclease</fullName>
        <ecNumber evidence="5">3.1.-.-</ecNumber>
    </recommendedName>
</protein>
<dbReference type="GO" id="GO:0004518">
    <property type="term" value="F:nuclease activity"/>
    <property type="evidence" value="ECO:0007669"/>
    <property type="project" value="UniProtKB-KW"/>
</dbReference>
<dbReference type="AlphaFoldDB" id="A0A4Y9FX36"/>
<comment type="function">
    <text evidence="5">Could be a nuclease involved in processing of the 5'-end of pre-16S rRNA.</text>
</comment>
<dbReference type="EMBL" id="SPQB01000004">
    <property type="protein sequence ID" value="TFU33913.1"/>
    <property type="molecule type" value="Genomic_DNA"/>
</dbReference>
<evidence type="ECO:0000313" key="8">
    <source>
        <dbReference type="Proteomes" id="UP000298358"/>
    </source>
</evidence>
<dbReference type="Gene3D" id="3.30.420.140">
    <property type="entry name" value="YqgF/RNase H-like domain"/>
    <property type="match status" value="1"/>
</dbReference>
<keyword evidence="4 5" id="KW-0378">Hydrolase</keyword>
<dbReference type="OrthoDB" id="9790539at2"/>
<dbReference type="PANTHER" id="PTHR33317">
    <property type="entry name" value="POLYNUCLEOTIDYL TRANSFERASE, RIBONUCLEASE H-LIKE SUPERFAMILY PROTEIN"/>
    <property type="match status" value="1"/>
</dbReference>
<dbReference type="InterPro" id="IPR037027">
    <property type="entry name" value="YqgF/RNaseH-like_dom_sf"/>
</dbReference>
<evidence type="ECO:0000256" key="4">
    <source>
        <dbReference type="ARBA" id="ARBA00022801"/>
    </source>
</evidence>
<dbReference type="EC" id="3.1.-.-" evidence="5"/>
<proteinExistence type="inferred from homology"/>
<evidence type="ECO:0000256" key="5">
    <source>
        <dbReference type="HAMAP-Rule" id="MF_00651"/>
    </source>
</evidence>
<name>A0A4Y9FX36_9MICO</name>
<dbReference type="GO" id="GO:0000967">
    <property type="term" value="P:rRNA 5'-end processing"/>
    <property type="evidence" value="ECO:0007669"/>
    <property type="project" value="UniProtKB-UniRule"/>
</dbReference>
<dbReference type="RefSeq" id="WP_135113047.1">
    <property type="nucleotide sequence ID" value="NZ_JADGLL010000004.1"/>
</dbReference>
<dbReference type="InterPro" id="IPR006641">
    <property type="entry name" value="YqgF/RNaseH-like_dom"/>
</dbReference>
<comment type="subcellular location">
    <subcellularLocation>
        <location evidence="5">Cytoplasm</location>
    </subcellularLocation>
</comment>
<dbReference type="Pfam" id="PF03652">
    <property type="entry name" value="RuvX"/>
    <property type="match status" value="1"/>
</dbReference>
<dbReference type="Proteomes" id="UP000298358">
    <property type="component" value="Unassembled WGS sequence"/>
</dbReference>
<organism evidence="7 8">
    <name type="scientific">Microbacterium paludicola</name>
    <dbReference type="NCBI Taxonomy" id="300019"/>
    <lineage>
        <taxon>Bacteria</taxon>
        <taxon>Bacillati</taxon>
        <taxon>Actinomycetota</taxon>
        <taxon>Actinomycetes</taxon>
        <taxon>Micrococcales</taxon>
        <taxon>Microbacteriaceae</taxon>
        <taxon>Microbacterium</taxon>
    </lineage>
</organism>
<dbReference type="PANTHER" id="PTHR33317:SF4">
    <property type="entry name" value="POLYNUCLEOTIDYL TRANSFERASE, RIBONUCLEASE H-LIKE SUPERFAMILY PROTEIN"/>
    <property type="match status" value="1"/>
</dbReference>
<dbReference type="InterPro" id="IPR005227">
    <property type="entry name" value="YqgF"/>
</dbReference>
<dbReference type="InterPro" id="IPR012337">
    <property type="entry name" value="RNaseH-like_sf"/>
</dbReference>
<dbReference type="GO" id="GO:0016788">
    <property type="term" value="F:hydrolase activity, acting on ester bonds"/>
    <property type="evidence" value="ECO:0007669"/>
    <property type="project" value="UniProtKB-UniRule"/>
</dbReference>
<comment type="caution">
    <text evidence="7">The sequence shown here is derived from an EMBL/GenBank/DDBJ whole genome shotgun (WGS) entry which is preliminary data.</text>
</comment>
<keyword evidence="3 5" id="KW-0540">Nuclease</keyword>
<dbReference type="SMART" id="SM00732">
    <property type="entry name" value="YqgFc"/>
    <property type="match status" value="1"/>
</dbReference>